<protein>
    <recommendedName>
        <fullName evidence="1">4Fe-4S ferredoxin-type domain-containing protein</fullName>
    </recommendedName>
</protein>
<dbReference type="InterPro" id="IPR017896">
    <property type="entry name" value="4Fe4S_Fe-S-bd"/>
</dbReference>
<proteinExistence type="predicted"/>
<dbReference type="Gene3D" id="3.30.70.20">
    <property type="match status" value="1"/>
</dbReference>
<reference evidence="2" key="1">
    <citation type="submission" date="2019-08" db="EMBL/GenBank/DDBJ databases">
        <authorList>
            <person name="Kucharzyk K."/>
            <person name="Murdoch R.W."/>
            <person name="Higgins S."/>
            <person name="Loffler F."/>
        </authorList>
    </citation>
    <scope>NUCLEOTIDE SEQUENCE</scope>
</reference>
<feature type="domain" description="4Fe-4S ferredoxin-type" evidence="1">
    <location>
        <begin position="37"/>
        <end position="67"/>
    </location>
</feature>
<sequence length="67" mass="7265">MPRPVFNQERCKGCGLCTKACAKGIVVLSNKFNSKGYRPATCSDESKCVGCLLCAKTCPDLVIEIHK</sequence>
<accession>A0A644T3M7</accession>
<dbReference type="AlphaFoldDB" id="A0A644T3M7"/>
<dbReference type="PROSITE" id="PS51379">
    <property type="entry name" value="4FE4S_FER_2"/>
    <property type="match status" value="2"/>
</dbReference>
<dbReference type="InterPro" id="IPR017900">
    <property type="entry name" value="4Fe4S_Fe_S_CS"/>
</dbReference>
<dbReference type="EMBL" id="VSSQ01000012">
    <property type="protein sequence ID" value="MPL60541.1"/>
    <property type="molecule type" value="Genomic_DNA"/>
</dbReference>
<dbReference type="Pfam" id="PF12838">
    <property type="entry name" value="Fer4_7"/>
    <property type="match status" value="1"/>
</dbReference>
<gene>
    <name evidence="2" type="ORF">SDC9_06102</name>
</gene>
<organism evidence="2">
    <name type="scientific">bioreactor metagenome</name>
    <dbReference type="NCBI Taxonomy" id="1076179"/>
    <lineage>
        <taxon>unclassified sequences</taxon>
        <taxon>metagenomes</taxon>
        <taxon>ecological metagenomes</taxon>
    </lineage>
</organism>
<dbReference type="SUPFAM" id="SSF54862">
    <property type="entry name" value="4Fe-4S ferredoxins"/>
    <property type="match status" value="1"/>
</dbReference>
<evidence type="ECO:0000259" key="1">
    <source>
        <dbReference type="PROSITE" id="PS51379"/>
    </source>
</evidence>
<evidence type="ECO:0000313" key="2">
    <source>
        <dbReference type="EMBL" id="MPL60541.1"/>
    </source>
</evidence>
<feature type="domain" description="4Fe-4S ferredoxin-type" evidence="1">
    <location>
        <begin position="2"/>
        <end position="31"/>
    </location>
</feature>
<dbReference type="PROSITE" id="PS00198">
    <property type="entry name" value="4FE4S_FER_1"/>
    <property type="match status" value="1"/>
</dbReference>
<comment type="caution">
    <text evidence="2">The sequence shown here is derived from an EMBL/GenBank/DDBJ whole genome shotgun (WGS) entry which is preliminary data.</text>
</comment>
<name>A0A644T3M7_9ZZZZ</name>